<keyword evidence="1" id="KW-0812">Transmembrane</keyword>
<organism evidence="2 3">
    <name type="scientific">Alicyclobacillus fastidiosus</name>
    <dbReference type="NCBI Taxonomy" id="392011"/>
    <lineage>
        <taxon>Bacteria</taxon>
        <taxon>Bacillati</taxon>
        <taxon>Bacillota</taxon>
        <taxon>Bacilli</taxon>
        <taxon>Bacillales</taxon>
        <taxon>Alicyclobacillaceae</taxon>
        <taxon>Alicyclobacillus</taxon>
    </lineage>
</organism>
<feature type="transmembrane region" description="Helical" evidence="1">
    <location>
        <begin position="222"/>
        <end position="246"/>
    </location>
</feature>
<evidence type="ECO:0000313" key="2">
    <source>
        <dbReference type="EMBL" id="WAH44033.1"/>
    </source>
</evidence>
<dbReference type="Proteomes" id="UP001164761">
    <property type="component" value="Chromosome"/>
</dbReference>
<keyword evidence="3" id="KW-1185">Reference proteome</keyword>
<gene>
    <name evidence="2" type="ORF">NZD89_12015</name>
</gene>
<name>A0ABY6ZM80_9BACL</name>
<feature type="transmembrane region" description="Helical" evidence="1">
    <location>
        <begin position="103"/>
        <end position="133"/>
    </location>
</feature>
<reference evidence="2" key="1">
    <citation type="submission" date="2022-08" db="EMBL/GenBank/DDBJ databases">
        <title>Alicyclobacillus fastidiosus DSM 17978, complete genome.</title>
        <authorList>
            <person name="Wang Q."/>
            <person name="Cai R."/>
            <person name="Wang Z."/>
        </authorList>
    </citation>
    <scope>NUCLEOTIDE SEQUENCE</scope>
    <source>
        <strain evidence="2">DSM 17978</strain>
    </source>
</reference>
<accession>A0ABY6ZM80</accession>
<keyword evidence="1" id="KW-1133">Transmembrane helix</keyword>
<feature type="transmembrane region" description="Helical" evidence="1">
    <location>
        <begin position="258"/>
        <end position="278"/>
    </location>
</feature>
<dbReference type="EMBL" id="CP104067">
    <property type="protein sequence ID" value="WAH44033.1"/>
    <property type="molecule type" value="Genomic_DNA"/>
</dbReference>
<dbReference type="RefSeq" id="WP_268007933.1">
    <property type="nucleotide sequence ID" value="NZ_CP104067.1"/>
</dbReference>
<proteinExistence type="predicted"/>
<sequence length="295" mass="33241">MRWLLQLYPRQWRERYEEEVLAVLEEHRVSPATVIDLLMGALDANLNYDGFSEGVMYMVNRLRSGMIMIFCAFMLFGVGWGMLQRLNDPMTLFQAANKVHPEFGILHTAVLIVGCLAFVAFLVGGLPIFLISVKRAIKNRKRDALVPFGVALSCLVLFILETAILADWHRIAFAKHHLVGFFLSYLTLVAIELIVGTISASLTISRTDFQLRELKFMFVPEIVILFGMIVSVVLSTVLIILITAYAPQLFITQDVGSPMFITGIIFMALGTIFAWMGIRRGTIKGLGIYHETQFE</sequence>
<protein>
    <submittedName>
        <fullName evidence="2">Uncharacterized protein</fullName>
    </submittedName>
</protein>
<feature type="transmembrane region" description="Helical" evidence="1">
    <location>
        <begin position="145"/>
        <end position="166"/>
    </location>
</feature>
<evidence type="ECO:0000313" key="3">
    <source>
        <dbReference type="Proteomes" id="UP001164761"/>
    </source>
</evidence>
<evidence type="ECO:0000256" key="1">
    <source>
        <dbReference type="SAM" id="Phobius"/>
    </source>
</evidence>
<feature type="transmembrane region" description="Helical" evidence="1">
    <location>
        <begin position="178"/>
        <end position="202"/>
    </location>
</feature>
<keyword evidence="1" id="KW-0472">Membrane</keyword>
<feature type="transmembrane region" description="Helical" evidence="1">
    <location>
        <begin position="65"/>
        <end position="83"/>
    </location>
</feature>